<dbReference type="Pfam" id="PF01758">
    <property type="entry name" value="SBF"/>
    <property type="match status" value="1"/>
</dbReference>
<protein>
    <submittedName>
        <fullName evidence="6">Bile acid:sodium symporter family protein</fullName>
    </submittedName>
</protein>
<evidence type="ECO:0000256" key="5">
    <source>
        <dbReference type="SAM" id="Phobius"/>
    </source>
</evidence>
<gene>
    <name evidence="6" type="ORF">EKI59_07100</name>
</gene>
<evidence type="ECO:0000256" key="2">
    <source>
        <dbReference type="ARBA" id="ARBA00022692"/>
    </source>
</evidence>
<dbReference type="InterPro" id="IPR038770">
    <property type="entry name" value="Na+/solute_symporter_sf"/>
</dbReference>
<comment type="caution">
    <text evidence="6">The sequence shown here is derived from an EMBL/GenBank/DDBJ whole genome shotgun (WGS) entry which is preliminary data.</text>
</comment>
<reference evidence="6 7" key="1">
    <citation type="submission" date="2018-12" db="EMBL/GenBank/DDBJ databases">
        <title>Corynebacterium sanguinis sp. nov., a clinically-associated and environmental corynebacterium.</title>
        <authorList>
            <person name="Gonzales-Siles L."/>
            <person name="Jaen-Luchoro D."/>
            <person name="Cardew S."/>
            <person name="Inganas E."/>
            <person name="Ohlen M."/>
            <person name="Jensie-Markopolous S."/>
            <person name="Pinyeiro-Iglesias B."/>
            <person name="Molin K."/>
            <person name="Skovbjerg S."/>
            <person name="Svensson-Stadler L."/>
            <person name="Funke G."/>
            <person name="Moore E.R.B."/>
        </authorList>
    </citation>
    <scope>NUCLEOTIDE SEQUENCE [LARGE SCALE GENOMIC DNA]</scope>
    <source>
        <strain evidence="6 7">58734</strain>
    </source>
</reference>
<evidence type="ECO:0000313" key="6">
    <source>
        <dbReference type="EMBL" id="TVS28416.1"/>
    </source>
</evidence>
<dbReference type="Gene3D" id="1.20.1530.20">
    <property type="match status" value="1"/>
</dbReference>
<feature type="transmembrane region" description="Helical" evidence="5">
    <location>
        <begin position="196"/>
        <end position="221"/>
    </location>
</feature>
<dbReference type="OrthoDB" id="9806785at2"/>
<feature type="transmembrane region" description="Helical" evidence="5">
    <location>
        <begin position="172"/>
        <end position="190"/>
    </location>
</feature>
<dbReference type="RefSeq" id="WP_144740764.1">
    <property type="nucleotide sequence ID" value="NZ_JALXKN010000009.1"/>
</dbReference>
<name>A0A6C1U192_9CORY</name>
<dbReference type="InterPro" id="IPR004710">
    <property type="entry name" value="Bilac:Na_transpt"/>
</dbReference>
<dbReference type="EMBL" id="RXIR01000013">
    <property type="protein sequence ID" value="TVS28416.1"/>
    <property type="molecule type" value="Genomic_DNA"/>
</dbReference>
<feature type="transmembrane region" description="Helical" evidence="5">
    <location>
        <begin position="69"/>
        <end position="89"/>
    </location>
</feature>
<feature type="transmembrane region" description="Helical" evidence="5">
    <location>
        <begin position="137"/>
        <end position="160"/>
    </location>
</feature>
<keyword evidence="4 5" id="KW-0472">Membrane</keyword>
<proteinExistence type="predicted"/>
<keyword evidence="3 5" id="KW-1133">Transmembrane helix</keyword>
<evidence type="ECO:0000313" key="7">
    <source>
        <dbReference type="Proteomes" id="UP000336646"/>
    </source>
</evidence>
<dbReference type="GO" id="GO:0016020">
    <property type="term" value="C:membrane"/>
    <property type="evidence" value="ECO:0007669"/>
    <property type="project" value="UniProtKB-SubCell"/>
</dbReference>
<dbReference type="InterPro" id="IPR002657">
    <property type="entry name" value="BilAc:Na_symport/Acr3"/>
</dbReference>
<evidence type="ECO:0000256" key="3">
    <source>
        <dbReference type="ARBA" id="ARBA00022989"/>
    </source>
</evidence>
<keyword evidence="2 5" id="KW-0812">Transmembrane</keyword>
<feature type="transmembrane region" description="Helical" evidence="5">
    <location>
        <begin position="233"/>
        <end position="254"/>
    </location>
</feature>
<evidence type="ECO:0000256" key="1">
    <source>
        <dbReference type="ARBA" id="ARBA00004141"/>
    </source>
</evidence>
<organism evidence="6 7">
    <name type="scientific">Corynebacterium sanguinis</name>
    <dbReference type="NCBI Taxonomy" id="2594913"/>
    <lineage>
        <taxon>Bacteria</taxon>
        <taxon>Bacillati</taxon>
        <taxon>Actinomycetota</taxon>
        <taxon>Actinomycetes</taxon>
        <taxon>Mycobacteriales</taxon>
        <taxon>Corynebacteriaceae</taxon>
        <taxon>Corynebacterium</taxon>
    </lineage>
</organism>
<accession>A0A6C1U192</accession>
<feature type="transmembrane region" description="Helical" evidence="5">
    <location>
        <begin position="96"/>
        <end position="117"/>
    </location>
</feature>
<feature type="transmembrane region" description="Helical" evidence="5">
    <location>
        <begin position="40"/>
        <end position="63"/>
    </location>
</feature>
<feature type="transmembrane region" description="Helical" evidence="5">
    <location>
        <begin position="260"/>
        <end position="281"/>
    </location>
</feature>
<sequence>MDQSPFIEIGLPIALFVIMIGIGLSLTSADFVAHARRPRASIVGLIGQLTLPPLLALGIAWAFGLTPLMALGVVLVAAAPGGATSNLATYLARGSVALSIILTVAASLAAIITLPLWMDFATRIIPGVESLDVRMPLGETFALLIGVVLAPVAIGMVLRAKRPQLAEKIERFVGLVGMIVLVLLIVFIVIDVRGQIVELLIAVAPVAAVLNLCLILIGGLVGWLGRLDVTDQLAIAIEYSIRNTTLAMVLAFAVMQKPEVGVVSAVYSIVMYVTMFLVIAAGRRMVARDVATQAAHSDTVGGERSLAHGSAKTDVILG</sequence>
<dbReference type="AlphaFoldDB" id="A0A6C1U192"/>
<evidence type="ECO:0000256" key="4">
    <source>
        <dbReference type="ARBA" id="ARBA00023136"/>
    </source>
</evidence>
<comment type="subcellular location">
    <subcellularLocation>
        <location evidence="1">Membrane</location>
        <topology evidence="1">Multi-pass membrane protein</topology>
    </subcellularLocation>
</comment>
<feature type="transmembrane region" description="Helical" evidence="5">
    <location>
        <begin position="6"/>
        <end position="28"/>
    </location>
</feature>
<dbReference type="PANTHER" id="PTHR10361">
    <property type="entry name" value="SODIUM-BILE ACID COTRANSPORTER"/>
    <property type="match status" value="1"/>
</dbReference>
<dbReference type="Proteomes" id="UP000336646">
    <property type="component" value="Unassembled WGS sequence"/>
</dbReference>
<dbReference type="PANTHER" id="PTHR10361:SF24">
    <property type="entry name" value="P3 PROTEIN"/>
    <property type="match status" value="1"/>
</dbReference>